<dbReference type="GO" id="GO:0003887">
    <property type="term" value="F:DNA-directed DNA polymerase activity"/>
    <property type="evidence" value="ECO:0007669"/>
    <property type="project" value="TreeGrafter"/>
</dbReference>
<comment type="caution">
    <text evidence="2">The sequence shown here is derived from an EMBL/GenBank/DDBJ whole genome shotgun (WGS) entry which is preliminary data.</text>
</comment>
<dbReference type="Proteomes" id="UP001303222">
    <property type="component" value="Unassembled WGS sequence"/>
</dbReference>
<dbReference type="GO" id="GO:0043625">
    <property type="term" value="C:delta DNA polymerase complex"/>
    <property type="evidence" value="ECO:0007669"/>
    <property type="project" value="TreeGrafter"/>
</dbReference>
<feature type="compositionally biased region" description="Basic and acidic residues" evidence="1">
    <location>
        <begin position="49"/>
        <end position="65"/>
    </location>
</feature>
<evidence type="ECO:0000313" key="3">
    <source>
        <dbReference type="Proteomes" id="UP001303222"/>
    </source>
</evidence>
<dbReference type="PANTHER" id="PTHR14303:SF0">
    <property type="entry name" value="DNA POLYMERASE DELTA SUBUNIT 4"/>
    <property type="match status" value="1"/>
</dbReference>
<evidence type="ECO:0000256" key="1">
    <source>
        <dbReference type="SAM" id="MobiDB-lite"/>
    </source>
</evidence>
<name>A0AAN6NQ41_9PEZI</name>
<feature type="compositionally biased region" description="Acidic residues" evidence="1">
    <location>
        <begin position="66"/>
        <end position="88"/>
    </location>
</feature>
<protein>
    <submittedName>
        <fullName evidence="2">DNA polymerase delta, subunit 4-domain-containing protein</fullName>
    </submittedName>
</protein>
<dbReference type="GO" id="GO:0006261">
    <property type="term" value="P:DNA-templated DNA replication"/>
    <property type="evidence" value="ECO:0007669"/>
    <property type="project" value="TreeGrafter"/>
</dbReference>
<dbReference type="AlphaFoldDB" id="A0AAN6NQ41"/>
<feature type="compositionally biased region" description="Basic and acidic residues" evidence="1">
    <location>
        <begin position="124"/>
        <end position="147"/>
    </location>
</feature>
<organism evidence="2 3">
    <name type="scientific">Pseudoneurospora amorphoporcata</name>
    <dbReference type="NCBI Taxonomy" id="241081"/>
    <lineage>
        <taxon>Eukaryota</taxon>
        <taxon>Fungi</taxon>
        <taxon>Dikarya</taxon>
        <taxon>Ascomycota</taxon>
        <taxon>Pezizomycotina</taxon>
        <taxon>Sordariomycetes</taxon>
        <taxon>Sordariomycetidae</taxon>
        <taxon>Sordariales</taxon>
        <taxon>Sordariaceae</taxon>
        <taxon>Pseudoneurospora</taxon>
    </lineage>
</organism>
<feature type="region of interest" description="Disordered" evidence="1">
    <location>
        <begin position="1"/>
        <end position="29"/>
    </location>
</feature>
<proteinExistence type="predicted"/>
<reference evidence="2" key="2">
    <citation type="submission" date="2023-06" db="EMBL/GenBank/DDBJ databases">
        <authorList>
            <consortium name="Lawrence Berkeley National Laboratory"/>
            <person name="Mondo S.J."/>
            <person name="Hensen N."/>
            <person name="Bonometti L."/>
            <person name="Westerberg I."/>
            <person name="Brannstrom I.O."/>
            <person name="Guillou S."/>
            <person name="Cros-Aarteil S."/>
            <person name="Calhoun S."/>
            <person name="Haridas S."/>
            <person name="Kuo A."/>
            <person name="Pangilinan J."/>
            <person name="Riley R."/>
            <person name="Labutti K."/>
            <person name="Andreopoulos B."/>
            <person name="Lipzen A."/>
            <person name="Chen C."/>
            <person name="Yanf M."/>
            <person name="Daum C."/>
            <person name="Ng V."/>
            <person name="Clum A."/>
            <person name="Steindorff A."/>
            <person name="Ohm R."/>
            <person name="Martin F."/>
            <person name="Silar P."/>
            <person name="Natvig D."/>
            <person name="Lalanne C."/>
            <person name="Gautier V."/>
            <person name="Ament-Velasquez S.L."/>
            <person name="Kruys A."/>
            <person name="Hutchinson M.I."/>
            <person name="Powell A.J."/>
            <person name="Barry K."/>
            <person name="Miller A.N."/>
            <person name="Grigoriev I.V."/>
            <person name="Debuchy R."/>
            <person name="Gladieux P."/>
            <person name="Thoren M.H."/>
            <person name="Johannesson H."/>
        </authorList>
    </citation>
    <scope>NUCLEOTIDE SEQUENCE</scope>
    <source>
        <strain evidence="2">CBS 626.80</strain>
    </source>
</reference>
<sequence>MPVTRKSTRSRGGATAAAAAQGKQQTLSFNHRVTKPTVKTGKDLLVQEKTPETVTKTKDVKVEPKVEDEEVVEVAGTESEDEHDDEEEAQAKAKANVKKAAPAKKAAAKAKANVKKAAPAKKAAAKDVKREIKEEEPKEQVKEKEPERTEVEKRALKLPQSAIDAYWLSIDSARMARAVHKKHTEGLTTGEKVLRYFDVNSHYGPCIGITRLKRWQRAERLGLNPPLEVLAVLLREDESGNTAVERAHMDELMNSVSTGP</sequence>
<dbReference type="GO" id="GO:0000731">
    <property type="term" value="P:DNA synthesis involved in DNA repair"/>
    <property type="evidence" value="ECO:0007669"/>
    <property type="project" value="InterPro"/>
</dbReference>
<dbReference type="InterPro" id="IPR007218">
    <property type="entry name" value="DNA_pol_delta_4"/>
</dbReference>
<feature type="region of interest" description="Disordered" evidence="1">
    <location>
        <begin position="49"/>
        <end position="147"/>
    </location>
</feature>
<gene>
    <name evidence="2" type="ORF">QBC32DRAFT_350276</name>
</gene>
<keyword evidence="3" id="KW-1185">Reference proteome</keyword>
<feature type="compositionally biased region" description="Low complexity" evidence="1">
    <location>
        <begin position="10"/>
        <end position="20"/>
    </location>
</feature>
<evidence type="ECO:0000313" key="2">
    <source>
        <dbReference type="EMBL" id="KAK3948943.1"/>
    </source>
</evidence>
<feature type="compositionally biased region" description="Low complexity" evidence="1">
    <location>
        <begin position="92"/>
        <end position="105"/>
    </location>
</feature>
<dbReference type="Pfam" id="PF04081">
    <property type="entry name" value="DNA_pol_delta_4"/>
    <property type="match status" value="1"/>
</dbReference>
<dbReference type="PANTHER" id="PTHR14303">
    <property type="entry name" value="DNA POLYMERASE DELTA SUBUNIT 4"/>
    <property type="match status" value="1"/>
</dbReference>
<dbReference type="EMBL" id="MU859236">
    <property type="protein sequence ID" value="KAK3948943.1"/>
    <property type="molecule type" value="Genomic_DNA"/>
</dbReference>
<accession>A0AAN6NQ41</accession>
<reference evidence="2" key="1">
    <citation type="journal article" date="2023" name="Mol. Phylogenet. Evol.">
        <title>Genome-scale phylogeny and comparative genomics of the fungal order Sordariales.</title>
        <authorList>
            <person name="Hensen N."/>
            <person name="Bonometti L."/>
            <person name="Westerberg I."/>
            <person name="Brannstrom I.O."/>
            <person name="Guillou S."/>
            <person name="Cros-Aarteil S."/>
            <person name="Calhoun S."/>
            <person name="Haridas S."/>
            <person name="Kuo A."/>
            <person name="Mondo S."/>
            <person name="Pangilinan J."/>
            <person name="Riley R."/>
            <person name="LaButti K."/>
            <person name="Andreopoulos B."/>
            <person name="Lipzen A."/>
            <person name="Chen C."/>
            <person name="Yan M."/>
            <person name="Daum C."/>
            <person name="Ng V."/>
            <person name="Clum A."/>
            <person name="Steindorff A."/>
            <person name="Ohm R.A."/>
            <person name="Martin F."/>
            <person name="Silar P."/>
            <person name="Natvig D.O."/>
            <person name="Lalanne C."/>
            <person name="Gautier V."/>
            <person name="Ament-Velasquez S.L."/>
            <person name="Kruys A."/>
            <person name="Hutchinson M.I."/>
            <person name="Powell A.J."/>
            <person name="Barry K."/>
            <person name="Miller A.N."/>
            <person name="Grigoriev I.V."/>
            <person name="Debuchy R."/>
            <person name="Gladieux P."/>
            <person name="Hiltunen Thoren M."/>
            <person name="Johannesson H."/>
        </authorList>
    </citation>
    <scope>NUCLEOTIDE SEQUENCE</scope>
    <source>
        <strain evidence="2">CBS 626.80</strain>
    </source>
</reference>